<dbReference type="Gene3D" id="3.30.750.24">
    <property type="entry name" value="STAS domain"/>
    <property type="match status" value="1"/>
</dbReference>
<dbReference type="InterPro" id="IPR002645">
    <property type="entry name" value="STAS_dom"/>
</dbReference>
<dbReference type="PROSITE" id="PS50801">
    <property type="entry name" value="STAS"/>
    <property type="match status" value="1"/>
</dbReference>
<evidence type="ECO:0000313" key="4">
    <source>
        <dbReference type="Proteomes" id="UP001052739"/>
    </source>
</evidence>
<dbReference type="EMBL" id="BNDW01000076">
    <property type="protein sequence ID" value="GHI25486.1"/>
    <property type="molecule type" value="Genomic_DNA"/>
</dbReference>
<dbReference type="Proteomes" id="UP001052739">
    <property type="component" value="Unassembled WGS sequence"/>
</dbReference>
<organism evidence="3 4">
    <name type="scientific">Streptomyces hydrogenans</name>
    <dbReference type="NCBI Taxonomy" id="1873719"/>
    <lineage>
        <taxon>Bacteria</taxon>
        <taxon>Bacillati</taxon>
        <taxon>Actinomycetota</taxon>
        <taxon>Actinomycetes</taxon>
        <taxon>Kitasatosporales</taxon>
        <taxon>Streptomycetaceae</taxon>
        <taxon>Streptomyces</taxon>
    </lineage>
</organism>
<protein>
    <recommendedName>
        <fullName evidence="2">STAS domain-containing protein</fullName>
    </recommendedName>
</protein>
<dbReference type="InterPro" id="IPR058548">
    <property type="entry name" value="MlaB-like_STAS"/>
</dbReference>
<accession>A0ABQ3PKE1</accession>
<evidence type="ECO:0000256" key="1">
    <source>
        <dbReference type="SAM" id="MobiDB-lite"/>
    </source>
</evidence>
<dbReference type="CDD" id="cd07043">
    <property type="entry name" value="STAS_anti-anti-sigma_factors"/>
    <property type="match status" value="1"/>
</dbReference>
<dbReference type="Pfam" id="PF13466">
    <property type="entry name" value="STAS_2"/>
    <property type="match status" value="1"/>
</dbReference>
<sequence length="91" mass="9766">MDYTSQQELREQLKQVIAHAERAVVVDLAEVSFSDSSGLNVLLRTRHEAGQSRRAAGPGLRAGPSAPDSGDQREPVRSCGSSLPSLTPRLP</sequence>
<reference evidence="3" key="1">
    <citation type="submission" date="2024-05" db="EMBL/GenBank/DDBJ databases">
        <title>Whole genome shotgun sequence of Streptomyces hydrogenans NBRC 13475.</title>
        <authorList>
            <person name="Komaki H."/>
            <person name="Tamura T."/>
        </authorList>
    </citation>
    <scope>NUCLEOTIDE SEQUENCE</scope>
    <source>
        <strain evidence="3">NBRC 13475</strain>
    </source>
</reference>
<proteinExistence type="predicted"/>
<evidence type="ECO:0000259" key="2">
    <source>
        <dbReference type="PROSITE" id="PS50801"/>
    </source>
</evidence>
<dbReference type="InterPro" id="IPR036513">
    <property type="entry name" value="STAS_dom_sf"/>
</dbReference>
<feature type="domain" description="STAS" evidence="2">
    <location>
        <begin position="1"/>
        <end position="57"/>
    </location>
</feature>
<name>A0ABQ3PKE1_9ACTN</name>
<keyword evidence="4" id="KW-1185">Reference proteome</keyword>
<evidence type="ECO:0000313" key="3">
    <source>
        <dbReference type="EMBL" id="GHI25486.1"/>
    </source>
</evidence>
<feature type="region of interest" description="Disordered" evidence="1">
    <location>
        <begin position="44"/>
        <end position="91"/>
    </location>
</feature>
<dbReference type="SUPFAM" id="SSF52091">
    <property type="entry name" value="SpoIIaa-like"/>
    <property type="match status" value="1"/>
</dbReference>
<gene>
    <name evidence="3" type="ORF">Shyd_68570</name>
</gene>
<comment type="caution">
    <text evidence="3">The sequence shown here is derived from an EMBL/GenBank/DDBJ whole genome shotgun (WGS) entry which is preliminary data.</text>
</comment>